<dbReference type="InterPro" id="IPR016142">
    <property type="entry name" value="Citrate_synth-like_lrg_a-sub"/>
</dbReference>
<sequence length="199" mass="22223">MALFRTFSSRLNSSSQGCIATIVRAYSDHTDLKDVLANKVPYEQERVKKFRKEYGNVKIGETTVDMAYGGMRSMKALVTETSVLDPEEGIRFRGLSIPECQRMLPKAKGGEEPLPEGLFWLLITGDVPNETQVKSLSKEWASRADLPSHVVTMLNNFPANLHPMSQFSAAITALNSESKFAKAYSEGLHKSKYWEALCI</sequence>
<dbReference type="GO" id="GO:0006099">
    <property type="term" value="P:tricarboxylic acid cycle"/>
    <property type="evidence" value="ECO:0007669"/>
    <property type="project" value="TreeGrafter"/>
</dbReference>
<proteinExistence type="predicted"/>
<dbReference type="EMBL" id="LRGB01000700">
    <property type="protein sequence ID" value="KZS16532.1"/>
    <property type="molecule type" value="Genomic_DNA"/>
</dbReference>
<name>A0A162CJG4_9CRUS</name>
<keyword evidence="2" id="KW-1185">Reference proteome</keyword>
<dbReference type="Gene3D" id="1.10.580.10">
    <property type="entry name" value="Citrate Synthase, domain 1"/>
    <property type="match status" value="1"/>
</dbReference>
<comment type="caution">
    <text evidence="1">The sequence shown here is derived from an EMBL/GenBank/DDBJ whole genome shotgun (WGS) entry which is preliminary data.</text>
</comment>
<dbReference type="InterPro" id="IPR036969">
    <property type="entry name" value="Citrate_synthase_sf"/>
</dbReference>
<dbReference type="AlphaFoldDB" id="A0A162CJG4"/>
<organism evidence="1 2">
    <name type="scientific">Daphnia magna</name>
    <dbReference type="NCBI Taxonomy" id="35525"/>
    <lineage>
        <taxon>Eukaryota</taxon>
        <taxon>Metazoa</taxon>
        <taxon>Ecdysozoa</taxon>
        <taxon>Arthropoda</taxon>
        <taxon>Crustacea</taxon>
        <taxon>Branchiopoda</taxon>
        <taxon>Diplostraca</taxon>
        <taxon>Cladocera</taxon>
        <taxon>Anomopoda</taxon>
        <taxon>Daphniidae</taxon>
        <taxon>Daphnia</taxon>
    </lineage>
</organism>
<accession>A0A162CJG4</accession>
<gene>
    <name evidence="1" type="ORF">APZ42_017709</name>
</gene>
<reference evidence="1 2" key="1">
    <citation type="submission" date="2016-03" db="EMBL/GenBank/DDBJ databases">
        <title>EvidentialGene: Evidence-directed Construction of Genes on Genomes.</title>
        <authorList>
            <person name="Gilbert D.G."/>
            <person name="Choi J.-H."/>
            <person name="Mockaitis K."/>
            <person name="Colbourne J."/>
            <person name="Pfrender M."/>
        </authorList>
    </citation>
    <scope>NUCLEOTIDE SEQUENCE [LARGE SCALE GENOMIC DNA]</scope>
    <source>
        <strain evidence="1 2">Xinb3</strain>
        <tissue evidence="1">Complete organism</tissue>
    </source>
</reference>
<protein>
    <submittedName>
        <fullName evidence="1">Citrate synthase</fullName>
    </submittedName>
</protein>
<dbReference type="GO" id="GO:0046912">
    <property type="term" value="F:acyltransferase activity, acyl groups converted into alkyl on transfer"/>
    <property type="evidence" value="ECO:0007669"/>
    <property type="project" value="InterPro"/>
</dbReference>
<dbReference type="STRING" id="35525.A0A162CJG4"/>
<dbReference type="Pfam" id="PF00285">
    <property type="entry name" value="Citrate_synt"/>
    <property type="match status" value="1"/>
</dbReference>
<dbReference type="GO" id="GO:0005759">
    <property type="term" value="C:mitochondrial matrix"/>
    <property type="evidence" value="ECO:0007669"/>
    <property type="project" value="TreeGrafter"/>
</dbReference>
<dbReference type="PANTHER" id="PTHR11739:SF8">
    <property type="entry name" value="CITRATE SYNTHASE, MITOCHONDRIAL"/>
    <property type="match status" value="1"/>
</dbReference>
<dbReference type="Proteomes" id="UP000076858">
    <property type="component" value="Unassembled WGS sequence"/>
</dbReference>
<dbReference type="OrthoDB" id="8017587at2759"/>
<dbReference type="InterPro" id="IPR002020">
    <property type="entry name" value="Citrate_synthase"/>
</dbReference>
<dbReference type="SUPFAM" id="SSF48256">
    <property type="entry name" value="Citrate synthase"/>
    <property type="match status" value="1"/>
</dbReference>
<evidence type="ECO:0000313" key="2">
    <source>
        <dbReference type="Proteomes" id="UP000076858"/>
    </source>
</evidence>
<dbReference type="PANTHER" id="PTHR11739">
    <property type="entry name" value="CITRATE SYNTHASE"/>
    <property type="match status" value="1"/>
</dbReference>
<evidence type="ECO:0000313" key="1">
    <source>
        <dbReference type="EMBL" id="KZS16532.1"/>
    </source>
</evidence>
<dbReference type="GO" id="GO:0005975">
    <property type="term" value="P:carbohydrate metabolic process"/>
    <property type="evidence" value="ECO:0007669"/>
    <property type="project" value="TreeGrafter"/>
</dbReference>